<feature type="region of interest" description="Disordered" evidence="7">
    <location>
        <begin position="196"/>
        <end position="311"/>
    </location>
</feature>
<feature type="transmembrane region" description="Helical" evidence="8">
    <location>
        <begin position="169"/>
        <end position="186"/>
    </location>
</feature>
<name>A0ABN4YG01_9GAMM</name>
<dbReference type="EMBL" id="CP020472">
    <property type="protein sequence ID" value="ARD23416.1"/>
    <property type="molecule type" value="Genomic_DNA"/>
</dbReference>
<comment type="subcellular location">
    <subcellularLocation>
        <location evidence="1">Cell membrane</location>
    </subcellularLocation>
</comment>
<evidence type="ECO:0000256" key="2">
    <source>
        <dbReference type="ARBA" id="ARBA00005362"/>
    </source>
</evidence>
<feature type="compositionally biased region" description="Polar residues" evidence="7">
    <location>
        <begin position="264"/>
        <end position="275"/>
    </location>
</feature>
<feature type="compositionally biased region" description="Low complexity" evidence="7">
    <location>
        <begin position="281"/>
        <end position="298"/>
    </location>
</feature>
<keyword evidence="4 8" id="KW-0812">Transmembrane</keyword>
<dbReference type="RefSeq" id="WP_080916394.1">
    <property type="nucleotide sequence ID" value="NZ_CP020472.1"/>
</dbReference>
<accession>A0ABN4YG01</accession>
<dbReference type="InterPro" id="IPR019305">
    <property type="entry name" value="Uncharacterised_Smp"/>
</dbReference>
<dbReference type="Proteomes" id="UP000191820">
    <property type="component" value="Chromosome"/>
</dbReference>
<evidence type="ECO:0000313" key="10">
    <source>
        <dbReference type="Proteomes" id="UP000191820"/>
    </source>
</evidence>
<feature type="compositionally biased region" description="Basic and acidic residues" evidence="7">
    <location>
        <begin position="299"/>
        <end position="311"/>
    </location>
</feature>
<keyword evidence="6 8" id="KW-0472">Membrane</keyword>
<evidence type="ECO:0000256" key="3">
    <source>
        <dbReference type="ARBA" id="ARBA00022475"/>
    </source>
</evidence>
<evidence type="ECO:0000256" key="7">
    <source>
        <dbReference type="SAM" id="MobiDB-lite"/>
    </source>
</evidence>
<keyword evidence="5 8" id="KW-1133">Transmembrane helix</keyword>
<keyword evidence="10" id="KW-1185">Reference proteome</keyword>
<sequence>MIFVKGLKKSQKISRLIQIVIAIILLIGLTHLWKSSLNNGQQLLNSQTQIMARLLAQQAANGAAPAMFLQNDEQLQWLANALIDDPKVMSVHIYDAQGVRLAFAQSVSEEALDADDEELKELLSPYPPMIENVLQGDNNLGYIEVRVNLRIFFDEIKTLYQENMKLQQTMLIVAGIIGLLLSRALSFKRADFDRRKTRAKQGRKNSHLLQLNQSDSVDGIDDDMNDGMDDGMDSREDLKDHIPSGEHAELSDTELADIEYQELNDLNQGSQTTTDTKNKGAKAQASKSPKASNSSSAAKSREEQKDKSEPK</sequence>
<feature type="compositionally biased region" description="Acidic residues" evidence="7">
    <location>
        <begin position="218"/>
        <end position="231"/>
    </location>
</feature>
<evidence type="ECO:0000256" key="4">
    <source>
        <dbReference type="ARBA" id="ARBA00022692"/>
    </source>
</evidence>
<evidence type="ECO:0000256" key="8">
    <source>
        <dbReference type="SAM" id="Phobius"/>
    </source>
</evidence>
<comment type="similarity">
    <text evidence="2">Belongs to the Smp family.</text>
</comment>
<evidence type="ECO:0000256" key="1">
    <source>
        <dbReference type="ARBA" id="ARBA00004236"/>
    </source>
</evidence>
<keyword evidence="3" id="KW-1003">Cell membrane</keyword>
<feature type="compositionally biased region" description="Basic and acidic residues" evidence="7">
    <location>
        <begin position="232"/>
        <end position="250"/>
    </location>
</feature>
<dbReference type="Pfam" id="PF10144">
    <property type="entry name" value="SMP_2"/>
    <property type="match status" value="1"/>
</dbReference>
<proteinExistence type="inferred from homology"/>
<evidence type="ECO:0000256" key="6">
    <source>
        <dbReference type="ARBA" id="ARBA00023136"/>
    </source>
</evidence>
<evidence type="ECO:0000313" key="9">
    <source>
        <dbReference type="EMBL" id="ARD23416.1"/>
    </source>
</evidence>
<feature type="transmembrane region" description="Helical" evidence="8">
    <location>
        <begin position="12"/>
        <end position="33"/>
    </location>
</feature>
<reference evidence="9 10" key="1">
    <citation type="submission" date="2017-03" db="EMBL/GenBank/DDBJ databases">
        <title>Genome sequencing of Shewanella japonica KCTC 22435.</title>
        <authorList>
            <person name="Kim K.M."/>
        </authorList>
    </citation>
    <scope>NUCLEOTIDE SEQUENCE [LARGE SCALE GENOMIC DNA]</scope>
    <source>
        <strain evidence="9 10">KCTC 22435</strain>
    </source>
</reference>
<organism evidence="9 10">
    <name type="scientific">Shewanella japonica</name>
    <dbReference type="NCBI Taxonomy" id="93973"/>
    <lineage>
        <taxon>Bacteria</taxon>
        <taxon>Pseudomonadati</taxon>
        <taxon>Pseudomonadota</taxon>
        <taxon>Gammaproteobacteria</taxon>
        <taxon>Alteromonadales</taxon>
        <taxon>Shewanellaceae</taxon>
        <taxon>Shewanella</taxon>
    </lineage>
</organism>
<feature type="compositionally biased region" description="Basic residues" evidence="7">
    <location>
        <begin position="196"/>
        <end position="206"/>
    </location>
</feature>
<evidence type="ECO:0000256" key="5">
    <source>
        <dbReference type="ARBA" id="ARBA00022989"/>
    </source>
</evidence>
<protein>
    <submittedName>
        <fullName evidence="9">Membrane protein</fullName>
    </submittedName>
</protein>
<feature type="compositionally biased region" description="Acidic residues" evidence="7">
    <location>
        <begin position="251"/>
        <end position="262"/>
    </location>
</feature>
<gene>
    <name evidence="9" type="ORF">SJ2017_3147</name>
</gene>